<sequence>MSIQRSRAAGVCAAAAALVLAACGGGDDGGEGGGGGTGTGASEDISGETVSFIGSWSGDEQDSFLAMVAPWEEETGAKVEYTGTRDLSQQLTTGIASGNLPDVAGLPGPGPMQEWYDQGALQPLDFVDVDSYEQATPSGFADLGRAEDDALVGVFTKAAVKGLIFYNTGVWTAEPPATWDDLTSEAGSTASGETKTWCIGLESGATSGWPGTDWIEDIVLRQAGPDVYDQWVSGELKWSSDEIRSAFETFGGALESSYGGSDYIVNTAFGSSANPIFEDPPGCLLHHQASFITDFFVNEAGATADQFDFFPFPDIDPEFSGGVVGGGDLIGMFNDTPAARSLVQYLLTPEAQQIWVERGGFISANSGVALDAYPDETSRRSAEILQNAETFRFDGSDNMPAAMTDAFNRAMVTFAQNPGDLDSILSQLDETQADAYGE</sequence>
<evidence type="ECO:0000256" key="2">
    <source>
        <dbReference type="ARBA" id="ARBA00022448"/>
    </source>
</evidence>
<name>A0ABP8EQJ3_9MICO</name>
<evidence type="ECO:0000256" key="3">
    <source>
        <dbReference type="SAM" id="SignalP"/>
    </source>
</evidence>
<dbReference type="InterPro" id="IPR006059">
    <property type="entry name" value="SBP"/>
</dbReference>
<keyword evidence="2" id="KW-0813">Transport</keyword>
<proteinExistence type="inferred from homology"/>
<dbReference type="PANTHER" id="PTHR43649:SF29">
    <property type="entry name" value="OSMOPROTECTIVE COMPOUNDS-BINDING PROTEIN GGTB"/>
    <property type="match status" value="1"/>
</dbReference>
<evidence type="ECO:0000256" key="1">
    <source>
        <dbReference type="ARBA" id="ARBA00008520"/>
    </source>
</evidence>
<dbReference type="SUPFAM" id="SSF53850">
    <property type="entry name" value="Periplasmic binding protein-like II"/>
    <property type="match status" value="1"/>
</dbReference>
<organism evidence="4 5">
    <name type="scientific">Georgenia daeguensis</name>
    <dbReference type="NCBI Taxonomy" id="908355"/>
    <lineage>
        <taxon>Bacteria</taxon>
        <taxon>Bacillati</taxon>
        <taxon>Actinomycetota</taxon>
        <taxon>Actinomycetes</taxon>
        <taxon>Micrococcales</taxon>
        <taxon>Bogoriellaceae</taxon>
        <taxon>Georgenia</taxon>
    </lineage>
</organism>
<comment type="similarity">
    <text evidence="1">Belongs to the bacterial solute-binding protein 1 family.</text>
</comment>
<feature type="signal peptide" evidence="3">
    <location>
        <begin position="1"/>
        <end position="21"/>
    </location>
</feature>
<dbReference type="RefSeq" id="WP_345037111.1">
    <property type="nucleotide sequence ID" value="NZ_BAABBA010000002.1"/>
</dbReference>
<dbReference type="Gene3D" id="3.40.190.10">
    <property type="entry name" value="Periplasmic binding protein-like II"/>
    <property type="match status" value="2"/>
</dbReference>
<reference evidence="5" key="1">
    <citation type="journal article" date="2019" name="Int. J. Syst. Evol. Microbiol.">
        <title>The Global Catalogue of Microorganisms (GCM) 10K type strain sequencing project: providing services to taxonomists for standard genome sequencing and annotation.</title>
        <authorList>
            <consortium name="The Broad Institute Genomics Platform"/>
            <consortium name="The Broad Institute Genome Sequencing Center for Infectious Disease"/>
            <person name="Wu L."/>
            <person name="Ma J."/>
        </authorList>
    </citation>
    <scope>NUCLEOTIDE SEQUENCE [LARGE SCALE GENOMIC DNA]</scope>
    <source>
        <strain evidence="5">JCM 17459</strain>
    </source>
</reference>
<dbReference type="PROSITE" id="PS51257">
    <property type="entry name" value="PROKAR_LIPOPROTEIN"/>
    <property type="match status" value="1"/>
</dbReference>
<dbReference type="Pfam" id="PF01547">
    <property type="entry name" value="SBP_bac_1"/>
    <property type="match status" value="1"/>
</dbReference>
<comment type="caution">
    <text evidence="4">The sequence shown here is derived from an EMBL/GenBank/DDBJ whole genome shotgun (WGS) entry which is preliminary data.</text>
</comment>
<dbReference type="PANTHER" id="PTHR43649">
    <property type="entry name" value="ARABINOSE-BINDING PROTEIN-RELATED"/>
    <property type="match status" value="1"/>
</dbReference>
<keyword evidence="3" id="KW-0732">Signal</keyword>
<evidence type="ECO:0000313" key="4">
    <source>
        <dbReference type="EMBL" id="GAA4286057.1"/>
    </source>
</evidence>
<evidence type="ECO:0000313" key="5">
    <source>
        <dbReference type="Proteomes" id="UP001499841"/>
    </source>
</evidence>
<gene>
    <name evidence="4" type="ORF">GCM10022262_04160</name>
</gene>
<dbReference type="InterPro" id="IPR050490">
    <property type="entry name" value="Bact_solute-bd_prot1"/>
</dbReference>
<dbReference type="EMBL" id="BAABBA010000002">
    <property type="protein sequence ID" value="GAA4286057.1"/>
    <property type="molecule type" value="Genomic_DNA"/>
</dbReference>
<feature type="chain" id="PRO_5045628263" evidence="3">
    <location>
        <begin position="22"/>
        <end position="438"/>
    </location>
</feature>
<keyword evidence="5" id="KW-1185">Reference proteome</keyword>
<protein>
    <submittedName>
        <fullName evidence="4">ABC transporter substrate-binding protein</fullName>
    </submittedName>
</protein>
<accession>A0ABP8EQJ3</accession>
<dbReference type="Proteomes" id="UP001499841">
    <property type="component" value="Unassembled WGS sequence"/>
</dbReference>